<dbReference type="EMBL" id="JNFF01000013">
    <property type="protein sequence ID" value="KEQ31532.1"/>
    <property type="molecule type" value="Genomic_DNA"/>
</dbReference>
<dbReference type="AlphaFoldDB" id="A0A081PLF9"/>
<dbReference type="RefSeq" id="WP_037437969.1">
    <property type="nucleotide sequence ID" value="NZ_JNFF01000013.1"/>
</dbReference>
<evidence type="ECO:0000313" key="2">
    <source>
        <dbReference type="Proteomes" id="UP000028007"/>
    </source>
</evidence>
<proteinExistence type="predicted"/>
<keyword evidence="2" id="KW-1185">Reference proteome</keyword>
<sequence>MSEIKQYPVLKHIVNVIKNAIADSKVDEQSESVSIIKDGNDSIHVKQLFDDTDKIASIFITDKKEILYSEDLLETLEDIAQTAKSDANLKKALEATKIIVNDLSLQTEFILQEVKAAFDELSDSYEFGKTTEKNIEEFSASYKFGDNKFDITVVNNADAIKLEAKIDSAVKPAVKKTIEADVDKIGKALNNSFK</sequence>
<gene>
    <name evidence="1" type="ORF">N180_11025</name>
</gene>
<protein>
    <submittedName>
        <fullName evidence="1">Uncharacterized protein</fullName>
    </submittedName>
</protein>
<name>A0A081PLF9_9SPHI</name>
<accession>A0A081PLF9</accession>
<organism evidence="1 2">
    <name type="scientific">Pedobacter antarcticus 4BY</name>
    <dbReference type="NCBI Taxonomy" id="1358423"/>
    <lineage>
        <taxon>Bacteria</taxon>
        <taxon>Pseudomonadati</taxon>
        <taxon>Bacteroidota</taxon>
        <taxon>Sphingobacteriia</taxon>
        <taxon>Sphingobacteriales</taxon>
        <taxon>Sphingobacteriaceae</taxon>
        <taxon>Pedobacter</taxon>
    </lineage>
</organism>
<evidence type="ECO:0000313" key="1">
    <source>
        <dbReference type="EMBL" id="KEQ31532.1"/>
    </source>
</evidence>
<comment type="caution">
    <text evidence="1">The sequence shown here is derived from an EMBL/GenBank/DDBJ whole genome shotgun (WGS) entry which is preliminary data.</text>
</comment>
<reference evidence="1 2" key="1">
    <citation type="journal article" date="1992" name="Int. J. Syst. Bacteriol.">
        <title>Sphingobacterium antarcticus sp. nov. a Psychrotrophic Bacterium from the Soils of Schirmacher Oasis, Antarctica.</title>
        <authorList>
            <person name="Shivaji S."/>
            <person name="Ray M.K."/>
            <person name="Rao N.S."/>
            <person name="Saiserr L."/>
            <person name="Jagannadham M.V."/>
            <person name="Kumar G.S."/>
            <person name="Reddy G."/>
            <person name="Bhargava P.M."/>
        </authorList>
    </citation>
    <scope>NUCLEOTIDE SEQUENCE [LARGE SCALE GENOMIC DNA]</scope>
    <source>
        <strain evidence="1 2">4BY</strain>
    </source>
</reference>
<dbReference type="OrthoDB" id="756080at2"/>
<dbReference type="Proteomes" id="UP000028007">
    <property type="component" value="Unassembled WGS sequence"/>
</dbReference>